<gene>
    <name evidence="2" type="ORF">IXB50_18110</name>
</gene>
<dbReference type="InterPro" id="IPR010982">
    <property type="entry name" value="Lambda_DNA-bd_dom_sf"/>
</dbReference>
<dbReference type="InterPro" id="IPR001387">
    <property type="entry name" value="Cro/C1-type_HTH"/>
</dbReference>
<reference evidence="2" key="2">
    <citation type="journal article" date="2021" name="Mar. Drugs">
        <title>Genome Reduction and Secondary Metabolism of the Marine Sponge-Associated Cyanobacterium Leptothoe.</title>
        <authorList>
            <person name="Konstantinou D."/>
            <person name="Popin R.V."/>
            <person name="Fewer D.P."/>
            <person name="Sivonen K."/>
            <person name="Gkelis S."/>
        </authorList>
    </citation>
    <scope>NUCLEOTIDE SEQUENCE</scope>
    <source>
        <strain evidence="2">TAU-MAC 1115</strain>
    </source>
</reference>
<feature type="domain" description="HTH cro/C1-type" evidence="1">
    <location>
        <begin position="4"/>
        <end position="38"/>
    </location>
</feature>
<dbReference type="PROSITE" id="PS50943">
    <property type="entry name" value="HTH_CROC1"/>
    <property type="match status" value="1"/>
</dbReference>
<sequence>MAVVSQSTVQQWENGRNVPSLENLEKIARLKGMLVEDFIAYLYGRSHGPTQENILARLEVMQLEELSQVLYLIGDRIALPDRVIVDKGEGQDHRGVGRTLR</sequence>
<evidence type="ECO:0000313" key="2">
    <source>
        <dbReference type="EMBL" id="MBT9317339.1"/>
    </source>
</evidence>
<dbReference type="EMBL" id="JADOES010000044">
    <property type="protein sequence ID" value="MBT9317339.1"/>
    <property type="molecule type" value="Genomic_DNA"/>
</dbReference>
<dbReference type="RefSeq" id="WP_215610406.1">
    <property type="nucleotide sequence ID" value="NZ_JADOES010000044.1"/>
</dbReference>
<reference evidence="2" key="1">
    <citation type="submission" date="2020-11" db="EMBL/GenBank/DDBJ databases">
        <authorList>
            <person name="Konstantinou D."/>
            <person name="Gkelis S."/>
            <person name="Popin R."/>
            <person name="Fewer D."/>
            <person name="Sivonen K."/>
        </authorList>
    </citation>
    <scope>NUCLEOTIDE SEQUENCE</scope>
    <source>
        <strain evidence="2">TAU-MAC 1115</strain>
    </source>
</reference>
<comment type="caution">
    <text evidence="2">The sequence shown here is derived from an EMBL/GenBank/DDBJ whole genome shotgun (WGS) entry which is preliminary data.</text>
</comment>
<protein>
    <submittedName>
        <fullName evidence="2">Helix-turn-helix transcriptional regulator</fullName>
    </submittedName>
</protein>
<dbReference type="GO" id="GO:0003677">
    <property type="term" value="F:DNA binding"/>
    <property type="evidence" value="ECO:0007669"/>
    <property type="project" value="InterPro"/>
</dbReference>
<name>A0A947DJH8_9CYAN</name>
<dbReference type="CDD" id="cd00093">
    <property type="entry name" value="HTH_XRE"/>
    <property type="match status" value="1"/>
</dbReference>
<keyword evidence="3" id="KW-1185">Reference proteome</keyword>
<evidence type="ECO:0000259" key="1">
    <source>
        <dbReference type="PROSITE" id="PS50943"/>
    </source>
</evidence>
<dbReference type="AlphaFoldDB" id="A0A947DJH8"/>
<dbReference type="Gene3D" id="1.10.260.40">
    <property type="entry name" value="lambda repressor-like DNA-binding domains"/>
    <property type="match status" value="1"/>
</dbReference>
<evidence type="ECO:0000313" key="3">
    <source>
        <dbReference type="Proteomes" id="UP000717364"/>
    </source>
</evidence>
<organism evidence="2 3">
    <name type="scientific">Leptothoe spongobia TAU-MAC 1115</name>
    <dbReference type="NCBI Taxonomy" id="1967444"/>
    <lineage>
        <taxon>Bacteria</taxon>
        <taxon>Bacillati</taxon>
        <taxon>Cyanobacteriota</taxon>
        <taxon>Cyanophyceae</taxon>
        <taxon>Nodosilineales</taxon>
        <taxon>Cymatolegaceae</taxon>
        <taxon>Leptothoe</taxon>
        <taxon>Leptothoe spongobia</taxon>
    </lineage>
</organism>
<dbReference type="SUPFAM" id="SSF47413">
    <property type="entry name" value="lambda repressor-like DNA-binding domains"/>
    <property type="match status" value="1"/>
</dbReference>
<dbReference type="Pfam" id="PF01381">
    <property type="entry name" value="HTH_3"/>
    <property type="match status" value="1"/>
</dbReference>
<dbReference type="Proteomes" id="UP000717364">
    <property type="component" value="Unassembled WGS sequence"/>
</dbReference>
<proteinExistence type="predicted"/>
<accession>A0A947DJH8</accession>